<evidence type="ECO:0000313" key="2">
    <source>
        <dbReference type="EMBL" id="GCE14194.1"/>
    </source>
</evidence>
<evidence type="ECO:0000313" key="3">
    <source>
        <dbReference type="EMBL" id="GCE14248.1"/>
    </source>
</evidence>
<sequence length="91" mass="10144">MAKKNQQSSATSAEREIQQQSEETAQSDEILAVTLRMDNSFEYHLNLKRSVLAGILDPDVGDVFIEVPCPVAGTKRFLHTSRIKELDARGL</sequence>
<proteinExistence type="predicted"/>
<evidence type="ECO:0000256" key="1">
    <source>
        <dbReference type="SAM" id="MobiDB-lite"/>
    </source>
</evidence>
<organism evidence="2 4">
    <name type="scientific">Tengunoibacter tsumagoiensis</name>
    <dbReference type="NCBI Taxonomy" id="2014871"/>
    <lineage>
        <taxon>Bacteria</taxon>
        <taxon>Bacillati</taxon>
        <taxon>Chloroflexota</taxon>
        <taxon>Ktedonobacteria</taxon>
        <taxon>Ktedonobacterales</taxon>
        <taxon>Dictyobacteraceae</taxon>
        <taxon>Tengunoibacter</taxon>
    </lineage>
</organism>
<dbReference type="EMBL" id="BIFR01000001">
    <property type="protein sequence ID" value="GCE14248.1"/>
    <property type="molecule type" value="Genomic_DNA"/>
</dbReference>
<evidence type="ECO:0000313" key="4">
    <source>
        <dbReference type="Proteomes" id="UP000287352"/>
    </source>
</evidence>
<accession>A0A402A4W6</accession>
<name>A0A402A4W6_9CHLR</name>
<keyword evidence="4" id="KW-1185">Reference proteome</keyword>
<feature type="compositionally biased region" description="Polar residues" evidence="1">
    <location>
        <begin position="1"/>
        <end position="24"/>
    </location>
</feature>
<dbReference type="EMBL" id="BIFR01000001">
    <property type="protein sequence ID" value="GCE14194.1"/>
    <property type="molecule type" value="Genomic_DNA"/>
</dbReference>
<dbReference type="AlphaFoldDB" id="A0A402A4W6"/>
<protein>
    <submittedName>
        <fullName evidence="2">Uncharacterized protein</fullName>
    </submittedName>
</protein>
<reference evidence="2" key="2">
    <citation type="journal article" date="2019" name="Int. J. Syst. Evol. Microbiol.">
        <title>Tengunoibacter tsumagoiensis gen. nov., sp. nov., Dictyobacter kobayashii sp. nov., Dictyobacter alpinus sp. nov., and description of Dictyobacteraceae fam. nov. within the order Ktedonobacterales isolated from Tengu-no-mugimeshi, a soil-like granular mass of micro-organisms, and emended descriptions of the genera Ktedonobacter and Dictyobacter.</title>
        <authorList>
            <person name="Wang C."/>
            <person name="Zheng Y."/>
            <person name="Sakai Y."/>
            <person name="Toyoda A."/>
            <person name="Minakuchi Y."/>
            <person name="Abe K."/>
            <person name="Yokota A."/>
            <person name="Yabe S."/>
        </authorList>
    </citation>
    <scope>NUCLEOTIDE SEQUENCE</scope>
    <source>
        <strain evidence="2">Uno3</strain>
    </source>
</reference>
<dbReference type="Proteomes" id="UP000287352">
    <property type="component" value="Unassembled WGS sequence"/>
</dbReference>
<feature type="region of interest" description="Disordered" evidence="1">
    <location>
        <begin position="1"/>
        <end position="28"/>
    </location>
</feature>
<gene>
    <name evidence="2" type="ORF">KTT_40530</name>
    <name evidence="3" type="ORF">KTT_41070</name>
</gene>
<comment type="caution">
    <text evidence="2">The sequence shown here is derived from an EMBL/GenBank/DDBJ whole genome shotgun (WGS) entry which is preliminary data.</text>
</comment>
<dbReference type="RefSeq" id="WP_126581663.1">
    <property type="nucleotide sequence ID" value="NZ_BIFR01000001.1"/>
</dbReference>
<reference evidence="4" key="1">
    <citation type="submission" date="2018-12" db="EMBL/GenBank/DDBJ databases">
        <title>Tengunoibacter tsumagoiensis gen. nov., sp. nov., Dictyobacter kobayashii sp. nov., D. alpinus sp. nov., and D. joshuensis sp. nov. and description of Dictyobacteraceae fam. nov. within the order Ktedonobacterales isolated from Tengu-no-mugimeshi.</title>
        <authorList>
            <person name="Wang C.M."/>
            <person name="Zheng Y."/>
            <person name="Sakai Y."/>
            <person name="Toyoda A."/>
            <person name="Minakuchi Y."/>
            <person name="Abe K."/>
            <person name="Yokota A."/>
            <person name="Yabe S."/>
        </authorList>
    </citation>
    <scope>NUCLEOTIDE SEQUENCE [LARGE SCALE GENOMIC DNA]</scope>
    <source>
        <strain evidence="4">Uno3</strain>
    </source>
</reference>